<evidence type="ECO:0000259" key="2">
    <source>
        <dbReference type="Pfam" id="PF01757"/>
    </source>
</evidence>
<dbReference type="Pfam" id="PF01757">
    <property type="entry name" value="Acyl_transf_3"/>
    <property type="match status" value="1"/>
</dbReference>
<feature type="transmembrane region" description="Helical" evidence="1">
    <location>
        <begin position="204"/>
        <end position="223"/>
    </location>
</feature>
<evidence type="ECO:0000256" key="1">
    <source>
        <dbReference type="SAM" id="Phobius"/>
    </source>
</evidence>
<keyword evidence="3" id="KW-0808">Transferase</keyword>
<protein>
    <submittedName>
        <fullName evidence="3">Acyltransferase</fullName>
    </submittedName>
</protein>
<feature type="transmembrane region" description="Helical" evidence="1">
    <location>
        <begin position="328"/>
        <end position="348"/>
    </location>
</feature>
<dbReference type="OrthoDB" id="9767863at2"/>
<dbReference type="PANTHER" id="PTHR23028">
    <property type="entry name" value="ACETYLTRANSFERASE"/>
    <property type="match status" value="1"/>
</dbReference>
<proteinExistence type="predicted"/>
<feature type="domain" description="Acyltransferase 3" evidence="2">
    <location>
        <begin position="11"/>
        <end position="345"/>
    </location>
</feature>
<gene>
    <name evidence="3" type="ORF">E4K66_30080</name>
</gene>
<feature type="transmembrane region" description="Helical" evidence="1">
    <location>
        <begin position="77"/>
        <end position="98"/>
    </location>
</feature>
<dbReference type="AlphaFoldDB" id="A0A4Y9KU52"/>
<feature type="transmembrane region" description="Helical" evidence="1">
    <location>
        <begin position="305"/>
        <end position="322"/>
    </location>
</feature>
<dbReference type="InterPro" id="IPR050879">
    <property type="entry name" value="Acyltransferase_3"/>
</dbReference>
<dbReference type="InterPro" id="IPR002656">
    <property type="entry name" value="Acyl_transf_3_dom"/>
</dbReference>
<feature type="transmembrane region" description="Helical" evidence="1">
    <location>
        <begin position="182"/>
        <end position="198"/>
    </location>
</feature>
<feature type="transmembrane region" description="Helical" evidence="1">
    <location>
        <begin position="41"/>
        <end position="65"/>
    </location>
</feature>
<dbReference type="PANTHER" id="PTHR23028:SF134">
    <property type="entry name" value="PUTATIVE (AFU_ORTHOLOGUE AFUA_4G08520)-RELATED"/>
    <property type="match status" value="1"/>
</dbReference>
<dbReference type="Proteomes" id="UP000298225">
    <property type="component" value="Unassembled WGS sequence"/>
</dbReference>
<evidence type="ECO:0000313" key="4">
    <source>
        <dbReference type="Proteomes" id="UP000298225"/>
    </source>
</evidence>
<dbReference type="EMBL" id="SPQU01000018">
    <property type="protein sequence ID" value="TFV34870.1"/>
    <property type="molecule type" value="Genomic_DNA"/>
</dbReference>
<feature type="transmembrane region" description="Helical" evidence="1">
    <location>
        <begin position="12"/>
        <end position="29"/>
    </location>
</feature>
<dbReference type="RefSeq" id="WP_135171146.1">
    <property type="nucleotide sequence ID" value="NZ_SPQU01000018.1"/>
</dbReference>
<dbReference type="GO" id="GO:0016747">
    <property type="term" value="F:acyltransferase activity, transferring groups other than amino-acyl groups"/>
    <property type="evidence" value="ECO:0007669"/>
    <property type="project" value="InterPro"/>
</dbReference>
<feature type="transmembrane region" description="Helical" evidence="1">
    <location>
        <begin position="144"/>
        <end position="170"/>
    </location>
</feature>
<accession>A0A4Y9KU52</accession>
<sequence length="381" mass="42529">MAVAEYRAFGAFRFVLAFTVVLSHTWFLSFEHRSFVQNMGIGNFAVMGFFVLSGFIISEAIAAFYQRRAAAFLVNRLLRLVPPYWIAVATSIVVHAALHKSGTLSLPDYASPPSIMFDPRNLAIQITGIFPIFNVNKVLPQEEWYYFVRFAWAIFVEFVFYLSAFVFLLALPLAEKIATRKAYLIVITIASLSVHVFSEYVRLLHTSFAFIPYFVLGSALYCVGKSRAAVAVAFVSYALIAVHFLRYTQGQLSIHDDWWSGATRPVVALPTTIMMLIPVIIIYLSKVRLSDRAKGLDQALGDLTYPLYLNHYAILVAALSLFPTPNPLVQVATVSAALLASIVLHRLVETPMTAIRNKIRGVPLLPHSKMVRNDDLAKSLG</sequence>
<feature type="transmembrane region" description="Helical" evidence="1">
    <location>
        <begin position="228"/>
        <end position="246"/>
    </location>
</feature>
<keyword evidence="1" id="KW-0472">Membrane</keyword>
<keyword evidence="1" id="KW-1133">Transmembrane helix</keyword>
<feature type="transmembrane region" description="Helical" evidence="1">
    <location>
        <begin position="266"/>
        <end position="284"/>
    </location>
</feature>
<name>A0A4Y9KU52_9BRAD</name>
<keyword evidence="3" id="KW-0012">Acyltransferase</keyword>
<keyword evidence="1" id="KW-0812">Transmembrane</keyword>
<evidence type="ECO:0000313" key="3">
    <source>
        <dbReference type="EMBL" id="TFV34870.1"/>
    </source>
</evidence>
<comment type="caution">
    <text evidence="3">The sequence shown here is derived from an EMBL/GenBank/DDBJ whole genome shotgun (WGS) entry which is preliminary data.</text>
</comment>
<keyword evidence="4" id="KW-1185">Reference proteome</keyword>
<organism evidence="3 4">
    <name type="scientific">Bradyrhizobium frederickii</name>
    <dbReference type="NCBI Taxonomy" id="2560054"/>
    <lineage>
        <taxon>Bacteria</taxon>
        <taxon>Pseudomonadati</taxon>
        <taxon>Pseudomonadota</taxon>
        <taxon>Alphaproteobacteria</taxon>
        <taxon>Hyphomicrobiales</taxon>
        <taxon>Nitrobacteraceae</taxon>
        <taxon>Bradyrhizobium</taxon>
    </lineage>
</organism>
<reference evidence="3 4" key="1">
    <citation type="submission" date="2019-03" db="EMBL/GenBank/DDBJ databases">
        <title>Bradyrhizobium strains diversity isolated from Chamaecrista fasciculata.</title>
        <authorList>
            <person name="Urquiaga M.C.O."/>
            <person name="Hungria M."/>
            <person name="Delamuta J.R.M."/>
        </authorList>
    </citation>
    <scope>NUCLEOTIDE SEQUENCE [LARGE SCALE GENOMIC DNA]</scope>
    <source>
        <strain evidence="3 4">CNPSo 3424</strain>
    </source>
</reference>